<organism evidence="1 2">
    <name type="scientific">Nephila pilipes</name>
    <name type="common">Giant wood spider</name>
    <name type="synonym">Nephila maculata</name>
    <dbReference type="NCBI Taxonomy" id="299642"/>
    <lineage>
        <taxon>Eukaryota</taxon>
        <taxon>Metazoa</taxon>
        <taxon>Ecdysozoa</taxon>
        <taxon>Arthropoda</taxon>
        <taxon>Chelicerata</taxon>
        <taxon>Arachnida</taxon>
        <taxon>Araneae</taxon>
        <taxon>Araneomorphae</taxon>
        <taxon>Entelegynae</taxon>
        <taxon>Araneoidea</taxon>
        <taxon>Nephilidae</taxon>
        <taxon>Nephila</taxon>
    </lineage>
</organism>
<sequence>MQSVQKAADFSRRQLVLWNYDRQVFSGRRCSTESPAFRFLCTREGEGEGKTIEFERKREMRWGSFKVLLEKHPPEVPMDLFSSFKKKSARHLILLQR</sequence>
<dbReference type="EMBL" id="BMAW01103519">
    <property type="protein sequence ID" value="GFT09514.1"/>
    <property type="molecule type" value="Genomic_DNA"/>
</dbReference>
<reference evidence="1" key="1">
    <citation type="submission" date="2020-08" db="EMBL/GenBank/DDBJ databases">
        <title>Multicomponent nature underlies the extraordinary mechanical properties of spider dragline silk.</title>
        <authorList>
            <person name="Kono N."/>
            <person name="Nakamura H."/>
            <person name="Mori M."/>
            <person name="Yoshida Y."/>
            <person name="Ohtoshi R."/>
            <person name="Malay A.D."/>
            <person name="Moran D.A.P."/>
            <person name="Tomita M."/>
            <person name="Numata K."/>
            <person name="Arakawa K."/>
        </authorList>
    </citation>
    <scope>NUCLEOTIDE SEQUENCE</scope>
</reference>
<comment type="caution">
    <text evidence="1">The sequence shown here is derived from an EMBL/GenBank/DDBJ whole genome shotgun (WGS) entry which is preliminary data.</text>
</comment>
<dbReference type="Proteomes" id="UP000887013">
    <property type="component" value="Unassembled WGS sequence"/>
</dbReference>
<keyword evidence="2" id="KW-1185">Reference proteome</keyword>
<dbReference type="AlphaFoldDB" id="A0A8X6TGU6"/>
<protein>
    <submittedName>
        <fullName evidence="1">Uncharacterized protein</fullName>
    </submittedName>
</protein>
<gene>
    <name evidence="1" type="ORF">NPIL_654231</name>
</gene>
<proteinExistence type="predicted"/>
<name>A0A8X6TGU6_NEPPI</name>
<evidence type="ECO:0000313" key="1">
    <source>
        <dbReference type="EMBL" id="GFT09514.1"/>
    </source>
</evidence>
<evidence type="ECO:0000313" key="2">
    <source>
        <dbReference type="Proteomes" id="UP000887013"/>
    </source>
</evidence>
<accession>A0A8X6TGU6</accession>